<reference evidence="1" key="2">
    <citation type="submission" date="2013-04" db="UniProtKB">
        <authorList>
            <consortium name="EnsemblPlants"/>
        </authorList>
    </citation>
    <scope>IDENTIFICATION</scope>
</reference>
<sequence>MSCYLSSKILELSSTSLLQIQSTTTSTNRSTAGASEMGRFTVAAALFVAAA</sequence>
<dbReference type="Gramene" id="OB05G25630.1">
    <property type="protein sequence ID" value="OB05G25630.1"/>
    <property type="gene ID" value="OB05G25630"/>
</dbReference>
<dbReference type="AlphaFoldDB" id="J3M7I9"/>
<keyword evidence="2" id="KW-1185">Reference proteome</keyword>
<dbReference type="EnsemblPlants" id="OB05G25630.1">
    <property type="protein sequence ID" value="OB05G25630.1"/>
    <property type="gene ID" value="OB05G25630"/>
</dbReference>
<name>J3M7I9_ORYBR</name>
<evidence type="ECO:0000313" key="1">
    <source>
        <dbReference type="EnsemblPlants" id="OB05G25630.1"/>
    </source>
</evidence>
<dbReference type="HOGENOM" id="CLU_3112599_0_0_1"/>
<evidence type="ECO:0000313" key="2">
    <source>
        <dbReference type="Proteomes" id="UP000006038"/>
    </source>
</evidence>
<organism evidence="1">
    <name type="scientific">Oryza brachyantha</name>
    <name type="common">malo sina</name>
    <dbReference type="NCBI Taxonomy" id="4533"/>
    <lineage>
        <taxon>Eukaryota</taxon>
        <taxon>Viridiplantae</taxon>
        <taxon>Streptophyta</taxon>
        <taxon>Embryophyta</taxon>
        <taxon>Tracheophyta</taxon>
        <taxon>Spermatophyta</taxon>
        <taxon>Magnoliopsida</taxon>
        <taxon>Liliopsida</taxon>
        <taxon>Poales</taxon>
        <taxon>Poaceae</taxon>
        <taxon>BOP clade</taxon>
        <taxon>Oryzoideae</taxon>
        <taxon>Oryzeae</taxon>
        <taxon>Oryzinae</taxon>
        <taxon>Oryza</taxon>
    </lineage>
</organism>
<accession>J3M7I9</accession>
<protein>
    <submittedName>
        <fullName evidence="1">Uncharacterized protein</fullName>
    </submittedName>
</protein>
<reference evidence="1" key="1">
    <citation type="journal article" date="2013" name="Nat. Commun.">
        <title>Whole-genome sequencing of Oryza brachyantha reveals mechanisms underlying Oryza genome evolution.</title>
        <authorList>
            <person name="Chen J."/>
            <person name="Huang Q."/>
            <person name="Gao D."/>
            <person name="Wang J."/>
            <person name="Lang Y."/>
            <person name="Liu T."/>
            <person name="Li B."/>
            <person name="Bai Z."/>
            <person name="Luis Goicoechea J."/>
            <person name="Liang C."/>
            <person name="Chen C."/>
            <person name="Zhang W."/>
            <person name="Sun S."/>
            <person name="Liao Y."/>
            <person name="Zhang X."/>
            <person name="Yang L."/>
            <person name="Song C."/>
            <person name="Wang M."/>
            <person name="Shi J."/>
            <person name="Liu G."/>
            <person name="Liu J."/>
            <person name="Zhou H."/>
            <person name="Zhou W."/>
            <person name="Yu Q."/>
            <person name="An N."/>
            <person name="Chen Y."/>
            <person name="Cai Q."/>
            <person name="Wang B."/>
            <person name="Liu B."/>
            <person name="Min J."/>
            <person name="Huang Y."/>
            <person name="Wu H."/>
            <person name="Li Z."/>
            <person name="Zhang Y."/>
            <person name="Yin Y."/>
            <person name="Song W."/>
            <person name="Jiang J."/>
            <person name="Jackson S.A."/>
            <person name="Wing R.A."/>
            <person name="Wang J."/>
            <person name="Chen M."/>
        </authorList>
    </citation>
    <scope>NUCLEOTIDE SEQUENCE [LARGE SCALE GENOMIC DNA]</scope>
    <source>
        <strain evidence="1">cv. IRGC 101232</strain>
    </source>
</reference>
<dbReference type="Proteomes" id="UP000006038">
    <property type="component" value="Chromosome 5"/>
</dbReference>
<proteinExistence type="predicted"/>